<proteinExistence type="inferred from homology"/>
<evidence type="ECO:0000256" key="1">
    <source>
        <dbReference type="ARBA" id="ARBA00004123"/>
    </source>
</evidence>
<organism evidence="6 7">
    <name type="scientific">Gnomoniopsis smithogilvyi</name>
    <dbReference type="NCBI Taxonomy" id="1191159"/>
    <lineage>
        <taxon>Eukaryota</taxon>
        <taxon>Fungi</taxon>
        <taxon>Dikarya</taxon>
        <taxon>Ascomycota</taxon>
        <taxon>Pezizomycotina</taxon>
        <taxon>Sordariomycetes</taxon>
        <taxon>Sordariomycetidae</taxon>
        <taxon>Diaporthales</taxon>
        <taxon>Gnomoniaceae</taxon>
        <taxon>Gnomoniopsis</taxon>
    </lineage>
</organism>
<evidence type="ECO:0000313" key="7">
    <source>
        <dbReference type="Proteomes" id="UP001140453"/>
    </source>
</evidence>
<dbReference type="GO" id="GO:0003712">
    <property type="term" value="F:transcription coregulator activity"/>
    <property type="evidence" value="ECO:0007669"/>
    <property type="project" value="InterPro"/>
</dbReference>
<feature type="region of interest" description="Disordered" evidence="5">
    <location>
        <begin position="48"/>
        <end position="70"/>
    </location>
</feature>
<dbReference type="OrthoDB" id="5418434at2759"/>
<dbReference type="Pfam" id="PF10280">
    <property type="entry name" value="Med11"/>
    <property type="match status" value="1"/>
</dbReference>
<keyword evidence="4" id="KW-0805">Transcription regulation</keyword>
<dbReference type="EMBL" id="JAPEVB010000004">
    <property type="protein sequence ID" value="KAJ4388817.1"/>
    <property type="molecule type" value="Genomic_DNA"/>
</dbReference>
<dbReference type="AlphaFoldDB" id="A0A9W8YPD8"/>
<comment type="subunit">
    <text evidence="4">Component of the Mediator complex.</text>
</comment>
<gene>
    <name evidence="4" type="primary">MED11</name>
    <name evidence="6" type="ORF">N0V93_006277</name>
</gene>
<evidence type="ECO:0000256" key="3">
    <source>
        <dbReference type="ARBA" id="ARBA00023242"/>
    </source>
</evidence>
<comment type="function">
    <text evidence="4">Component of the Mediator complex, a coactivator involved in the regulated transcription of nearly all RNA polymerase II-dependent genes. Mediator functions as a bridge to convey information from gene-specific regulatory proteins to the basal RNA polymerase II transcription machinery. Mediator is recruited to promoters by direct interactions with regulatory proteins and serves as a scaffold for the assembly of a functional pre-initiation complex with RNA polymerase II and the general transcription factors.</text>
</comment>
<comment type="similarity">
    <text evidence="2 4">Belongs to the Mediator complex subunit 11 family.</text>
</comment>
<comment type="caution">
    <text evidence="6">The sequence shown here is derived from an EMBL/GenBank/DDBJ whole genome shotgun (WGS) entry which is preliminary data.</text>
</comment>
<keyword evidence="3 4" id="KW-0539">Nucleus</keyword>
<feature type="region of interest" description="Disordered" evidence="5">
    <location>
        <begin position="108"/>
        <end position="130"/>
    </location>
</feature>
<protein>
    <recommendedName>
        <fullName evidence="4">Mediator of RNA polymerase II transcription subunit 11</fullName>
    </recommendedName>
    <alternativeName>
        <fullName evidence="4">Mediator complex subunit 11</fullName>
    </alternativeName>
</protein>
<dbReference type="InterPro" id="IPR019404">
    <property type="entry name" value="Mediator_Med11"/>
</dbReference>
<accession>A0A9W8YPD8</accession>
<evidence type="ECO:0000256" key="4">
    <source>
        <dbReference type="RuleBase" id="RU364147"/>
    </source>
</evidence>
<dbReference type="Proteomes" id="UP001140453">
    <property type="component" value="Unassembled WGS sequence"/>
</dbReference>
<dbReference type="GO" id="GO:0016592">
    <property type="term" value="C:mediator complex"/>
    <property type="evidence" value="ECO:0007669"/>
    <property type="project" value="InterPro"/>
</dbReference>
<evidence type="ECO:0000313" key="6">
    <source>
        <dbReference type="EMBL" id="KAJ4388817.1"/>
    </source>
</evidence>
<comment type="subcellular location">
    <subcellularLocation>
        <location evidence="1 4">Nucleus</location>
    </subcellularLocation>
</comment>
<reference evidence="6" key="1">
    <citation type="submission" date="2022-10" db="EMBL/GenBank/DDBJ databases">
        <title>Tapping the CABI collections for fungal endophytes: first genome assemblies for Collariella, Neodidymelliopsis, Ascochyta clinopodiicola, Didymella pomorum, Didymosphaeria variabile, Neocosmospora piperis and Neocucurbitaria cava.</title>
        <authorList>
            <person name="Hill R."/>
        </authorList>
    </citation>
    <scope>NUCLEOTIDE SEQUENCE</scope>
    <source>
        <strain evidence="6">IMI 355082</strain>
    </source>
</reference>
<feature type="region of interest" description="Disordered" evidence="5">
    <location>
        <begin position="166"/>
        <end position="189"/>
    </location>
</feature>
<dbReference type="GO" id="GO:0006357">
    <property type="term" value="P:regulation of transcription by RNA polymerase II"/>
    <property type="evidence" value="ECO:0007669"/>
    <property type="project" value="InterPro"/>
</dbReference>
<keyword evidence="7" id="KW-1185">Reference proteome</keyword>
<sequence>MEPSNTGEGTPVDIHAPFTRAERMAQLAEIDQDIVSLLALSGNALKSLGRQPQTTDENDQPPKTTDEQTQTFQDTMDKFLTTLHKVDVRMKRQIFGLEEAGILTLDKTKPKDDEGVDPAQKPTIEPNGMGMVGNLDVGWLNSRSNQVELEKEAELWTSARKALENMSRGAGAAGHDGDGDIDMGQNAEF</sequence>
<evidence type="ECO:0000256" key="5">
    <source>
        <dbReference type="SAM" id="MobiDB-lite"/>
    </source>
</evidence>
<dbReference type="Gene3D" id="1.10.287.3490">
    <property type="match status" value="1"/>
</dbReference>
<name>A0A9W8YPD8_9PEZI</name>
<keyword evidence="4" id="KW-0804">Transcription</keyword>
<keyword evidence="4" id="KW-0010">Activator</keyword>
<evidence type="ECO:0000256" key="2">
    <source>
        <dbReference type="ARBA" id="ARBA00008186"/>
    </source>
</evidence>